<keyword evidence="2" id="KW-1003">Cell membrane</keyword>
<dbReference type="Proteomes" id="UP000307956">
    <property type="component" value="Unassembled WGS sequence"/>
</dbReference>
<feature type="transmembrane region" description="Helical" evidence="8">
    <location>
        <begin position="21"/>
        <end position="42"/>
    </location>
</feature>
<dbReference type="OrthoDB" id="9797363at2"/>
<gene>
    <name evidence="10" type="primary">xrtA</name>
    <name evidence="10" type="ORF">E6O51_09265</name>
</gene>
<name>A0A4S4AR05_9RHOO</name>
<evidence type="ECO:0000256" key="3">
    <source>
        <dbReference type="ARBA" id="ARBA00022670"/>
    </source>
</evidence>
<keyword evidence="5 10" id="KW-0378">Hydrolase</keyword>
<dbReference type="InterPro" id="IPR017540">
    <property type="entry name" value="Exosortase-1"/>
</dbReference>
<feature type="transmembrane region" description="Helical" evidence="8">
    <location>
        <begin position="136"/>
        <end position="158"/>
    </location>
</feature>
<feature type="transmembrane region" description="Helical" evidence="8">
    <location>
        <begin position="109"/>
        <end position="129"/>
    </location>
</feature>
<protein>
    <submittedName>
        <fullName evidence="10">Exosortase A</fullName>
        <ecNumber evidence="10">3.4.22.-</ecNumber>
    </submittedName>
</protein>
<dbReference type="GO" id="GO:0005886">
    <property type="term" value="C:plasma membrane"/>
    <property type="evidence" value="ECO:0007669"/>
    <property type="project" value="UniProtKB-SubCell"/>
</dbReference>
<dbReference type="GO" id="GO:0008233">
    <property type="term" value="F:peptidase activity"/>
    <property type="evidence" value="ECO:0007669"/>
    <property type="project" value="UniProtKB-KW"/>
</dbReference>
<evidence type="ECO:0000256" key="4">
    <source>
        <dbReference type="ARBA" id="ARBA00022692"/>
    </source>
</evidence>
<feature type="transmembrane region" description="Helical" evidence="8">
    <location>
        <begin position="57"/>
        <end position="73"/>
    </location>
</feature>
<keyword evidence="11" id="KW-1185">Reference proteome</keyword>
<dbReference type="NCBIfam" id="TIGR03109">
    <property type="entry name" value="exosort_XrtA"/>
    <property type="match status" value="1"/>
</dbReference>
<comment type="subcellular location">
    <subcellularLocation>
        <location evidence="1">Cell membrane</location>
        <topology evidence="1">Multi-pass membrane protein</topology>
    </subcellularLocation>
</comment>
<reference evidence="10 11" key="1">
    <citation type="submission" date="2019-04" db="EMBL/GenBank/DDBJ databases">
        <title>Azoarcus rhizosphaerae sp. nov. isolated from rhizosphere of Ficus religiosa.</title>
        <authorList>
            <person name="Lin S.-Y."/>
            <person name="Hameed A."/>
            <person name="Hsu Y.-H."/>
            <person name="Young C.-C."/>
        </authorList>
    </citation>
    <scope>NUCLEOTIDE SEQUENCE [LARGE SCALE GENOMIC DNA]</scope>
    <source>
        <strain evidence="10 11">CC-YHH848</strain>
    </source>
</reference>
<comment type="caution">
    <text evidence="10">The sequence shown here is derived from an EMBL/GenBank/DDBJ whole genome shotgun (WGS) entry which is preliminary data.</text>
</comment>
<dbReference type="InterPro" id="IPR019127">
    <property type="entry name" value="Exosortase"/>
</dbReference>
<keyword evidence="4 8" id="KW-0812">Transmembrane</keyword>
<dbReference type="AlphaFoldDB" id="A0A4S4AR05"/>
<evidence type="ECO:0000256" key="5">
    <source>
        <dbReference type="ARBA" id="ARBA00022801"/>
    </source>
</evidence>
<feature type="transmembrane region" description="Helical" evidence="8">
    <location>
        <begin position="200"/>
        <end position="218"/>
    </location>
</feature>
<evidence type="ECO:0000313" key="10">
    <source>
        <dbReference type="EMBL" id="THF61632.1"/>
    </source>
</evidence>
<feature type="domain" description="Methanolan biosynthesis EpsI" evidence="9">
    <location>
        <begin position="310"/>
        <end position="497"/>
    </location>
</feature>
<organism evidence="10 11">
    <name type="scientific">Pseudothauera rhizosphaerae</name>
    <dbReference type="NCBI Taxonomy" id="2565932"/>
    <lineage>
        <taxon>Bacteria</taxon>
        <taxon>Pseudomonadati</taxon>
        <taxon>Pseudomonadota</taxon>
        <taxon>Betaproteobacteria</taxon>
        <taxon>Rhodocyclales</taxon>
        <taxon>Zoogloeaceae</taxon>
        <taxon>Pseudothauera</taxon>
    </lineage>
</organism>
<dbReference type="InterPro" id="IPR014263">
    <property type="entry name" value="Methanolan_biosynth_EpsI"/>
</dbReference>
<dbReference type="GO" id="GO:0006508">
    <property type="term" value="P:proteolysis"/>
    <property type="evidence" value="ECO:0007669"/>
    <property type="project" value="UniProtKB-KW"/>
</dbReference>
<dbReference type="EMBL" id="SSOD01000006">
    <property type="protein sequence ID" value="THF61632.1"/>
    <property type="molecule type" value="Genomic_DNA"/>
</dbReference>
<evidence type="ECO:0000256" key="2">
    <source>
        <dbReference type="ARBA" id="ARBA00022475"/>
    </source>
</evidence>
<dbReference type="InterPro" id="IPR026392">
    <property type="entry name" value="Exo/Archaeosortase_dom"/>
</dbReference>
<proteinExistence type="predicted"/>
<evidence type="ECO:0000256" key="7">
    <source>
        <dbReference type="ARBA" id="ARBA00023136"/>
    </source>
</evidence>
<evidence type="ECO:0000256" key="1">
    <source>
        <dbReference type="ARBA" id="ARBA00004651"/>
    </source>
</evidence>
<keyword evidence="3" id="KW-0645">Protease</keyword>
<feature type="transmembrane region" description="Helical" evidence="8">
    <location>
        <begin position="225"/>
        <end position="245"/>
    </location>
</feature>
<evidence type="ECO:0000313" key="11">
    <source>
        <dbReference type="Proteomes" id="UP000307956"/>
    </source>
</evidence>
<evidence type="ECO:0000256" key="6">
    <source>
        <dbReference type="ARBA" id="ARBA00022989"/>
    </source>
</evidence>
<dbReference type="InterPro" id="IPR013426">
    <property type="entry name" value="EpsH-like"/>
</dbReference>
<accession>A0A4S4AR05</accession>
<keyword evidence="7 8" id="KW-0472">Membrane</keyword>
<keyword evidence="6 8" id="KW-1133">Transmembrane helix</keyword>
<feature type="transmembrane region" description="Helical" evidence="8">
    <location>
        <begin position="308"/>
        <end position="327"/>
    </location>
</feature>
<sequence length="513" mass="55500">MKQDAEALLSPPGATPGRGGGRFALVAGLLALTFAWVVGWYWGTAAEIAGIWWRSDTFAHGLAVLPLFAWLVWRKRAALAGLAPHPAAAMLPVLALGGLGWLAGETVSAAVLSHFSLALVLVAGFVTVCGWRIARVLLFPLLFLFFGVPAGEFLLPVLMRHTADFTVFALRATGVPVYQEGLHFVIPNGRWSVVEACSGLRYLVASLMVGALYAYLNYVSLKRRLLFMLVALLVPIVANWLRAYITVRIGYHFGSEFVAGFIHIVYGWVFFGIVIVLMFWIGSGWREEAPTPAAGVVEAGQVSSRRGWVVAVAAALAALFPLLAGTLQGEVEGRAATLQAPPELGDWVLVTDGAFDYRPSFKGQRGELLQFYRRGDGVEVGLYAAFFADQRKGEELVMHGNTLEGIEAGGWHRGRLSGETLPVGKVRKSVLIRGGERLTQWGWYWVNGRVGDNGYVTKALLAFDRLAGRRDDSAAVLVLVPAASPEADAAARDFIGTYGDDIDAMLRKAGEGR</sequence>
<dbReference type="EC" id="3.4.22.-" evidence="10"/>
<feature type="transmembrane region" description="Helical" evidence="8">
    <location>
        <begin position="85"/>
        <end position="103"/>
    </location>
</feature>
<evidence type="ECO:0000259" key="9">
    <source>
        <dbReference type="Pfam" id="PF11984"/>
    </source>
</evidence>
<dbReference type="Pfam" id="PF11984">
    <property type="entry name" value="DUF3485"/>
    <property type="match status" value="1"/>
</dbReference>
<dbReference type="Pfam" id="PF09721">
    <property type="entry name" value="Exosortase_EpsH"/>
    <property type="match status" value="1"/>
</dbReference>
<feature type="transmembrane region" description="Helical" evidence="8">
    <location>
        <begin position="257"/>
        <end position="281"/>
    </location>
</feature>
<dbReference type="RefSeq" id="WP_136384706.1">
    <property type="nucleotide sequence ID" value="NZ_SSOD01000006.1"/>
</dbReference>
<dbReference type="NCBIfam" id="TIGR02914">
    <property type="entry name" value="EpsI_fam"/>
    <property type="match status" value="1"/>
</dbReference>
<evidence type="ECO:0000256" key="8">
    <source>
        <dbReference type="SAM" id="Phobius"/>
    </source>
</evidence>
<dbReference type="NCBIfam" id="TIGR02602">
    <property type="entry name" value="8TM_EpsH"/>
    <property type="match status" value="1"/>
</dbReference>
<dbReference type="NCBIfam" id="TIGR04178">
    <property type="entry name" value="exo_archaeo"/>
    <property type="match status" value="1"/>
</dbReference>